<evidence type="ECO:0000313" key="1">
    <source>
        <dbReference type="Proteomes" id="UP000095287"/>
    </source>
</evidence>
<dbReference type="Proteomes" id="UP000095287">
    <property type="component" value="Unplaced"/>
</dbReference>
<organism evidence="1 2">
    <name type="scientific">Steinernema glaseri</name>
    <dbReference type="NCBI Taxonomy" id="37863"/>
    <lineage>
        <taxon>Eukaryota</taxon>
        <taxon>Metazoa</taxon>
        <taxon>Ecdysozoa</taxon>
        <taxon>Nematoda</taxon>
        <taxon>Chromadorea</taxon>
        <taxon>Rhabditida</taxon>
        <taxon>Tylenchina</taxon>
        <taxon>Panagrolaimomorpha</taxon>
        <taxon>Strongyloidoidea</taxon>
        <taxon>Steinernematidae</taxon>
        <taxon>Steinernema</taxon>
    </lineage>
</organism>
<protein>
    <submittedName>
        <fullName evidence="2">Secreted protein</fullName>
    </submittedName>
</protein>
<sequence length="84" mass="9602">MTQNGLLLDILTRYLITLTSQWVDVYCTPIRSVHLANRIMAILLKVVLLDVLWRDMNSDRTSVFQFSGQINTTIGGVLPYSFLQ</sequence>
<reference evidence="2" key="1">
    <citation type="submission" date="2016-11" db="UniProtKB">
        <authorList>
            <consortium name="WormBaseParasite"/>
        </authorList>
    </citation>
    <scope>IDENTIFICATION</scope>
</reference>
<proteinExistence type="predicted"/>
<dbReference type="WBParaSite" id="L893_g3079.t1">
    <property type="protein sequence ID" value="L893_g3079.t1"/>
    <property type="gene ID" value="L893_g3079"/>
</dbReference>
<accession>A0A1I7ZY71</accession>
<keyword evidence="1" id="KW-1185">Reference proteome</keyword>
<name>A0A1I7ZY71_9BILA</name>
<dbReference type="AlphaFoldDB" id="A0A1I7ZY71"/>
<evidence type="ECO:0000313" key="2">
    <source>
        <dbReference type="WBParaSite" id="L893_g3079.t1"/>
    </source>
</evidence>